<keyword evidence="7" id="KW-1185">Reference proteome</keyword>
<comment type="similarity">
    <text evidence="2">Belongs to the KHG/KDPG aldolase family.</text>
</comment>
<reference evidence="6 7" key="1">
    <citation type="submission" date="2020-04" db="EMBL/GenBank/DDBJ databases">
        <authorList>
            <person name="Klaysubun C."/>
            <person name="Duangmal K."/>
            <person name="Lipun K."/>
        </authorList>
    </citation>
    <scope>NUCLEOTIDE SEQUENCE [LARGE SCALE GENOMIC DNA]</scope>
    <source>
        <strain evidence="6 7">DSM 45300</strain>
    </source>
</reference>
<comment type="subunit">
    <text evidence="3">Homotrimer.</text>
</comment>
<evidence type="ECO:0000256" key="5">
    <source>
        <dbReference type="ARBA" id="ARBA00023277"/>
    </source>
</evidence>
<dbReference type="RefSeq" id="WP_169413981.1">
    <property type="nucleotide sequence ID" value="NZ_JAAXKZ010000063.1"/>
</dbReference>
<evidence type="ECO:0000313" key="7">
    <source>
        <dbReference type="Proteomes" id="UP000586918"/>
    </source>
</evidence>
<protein>
    <submittedName>
        <fullName evidence="6">Bifunctional 4-hydroxy-2-oxoglutarate aldolase/2-dehydro-3-deoxy-phosphogluconate aldolase</fullName>
    </submittedName>
</protein>
<evidence type="ECO:0000256" key="3">
    <source>
        <dbReference type="ARBA" id="ARBA00011233"/>
    </source>
</evidence>
<comment type="pathway">
    <text evidence="1">Carbohydrate acid metabolism.</text>
</comment>
<name>A0A848DL69_9PSEU</name>
<keyword evidence="4" id="KW-0456">Lyase</keyword>
<dbReference type="InterPro" id="IPR013785">
    <property type="entry name" value="Aldolase_TIM"/>
</dbReference>
<dbReference type="Proteomes" id="UP000586918">
    <property type="component" value="Unassembled WGS sequence"/>
</dbReference>
<dbReference type="EMBL" id="JAAXKZ010000063">
    <property type="protein sequence ID" value="NMH93279.1"/>
    <property type="molecule type" value="Genomic_DNA"/>
</dbReference>
<proteinExistence type="inferred from homology"/>
<dbReference type="AlphaFoldDB" id="A0A848DL69"/>
<sequence>MTLSAAQERIADRIRTARIVPVLRAPDADAGRVIALRLIAAGLDVLELTATIPGWPDLVTAVKAEAPDAVVGLGTVRTAADAEAALAHGADFLVSPHPVPAARAITAAADVPFVEGGITPAEIGAAADRGIAKMFPAHLGGPQYLKSVLSILPGARIIPTGGIAVRDVAAWLDAGAFAVGVGSDVYAADDPEAKVAELRDLIGAGRS</sequence>
<dbReference type="SUPFAM" id="SSF51569">
    <property type="entry name" value="Aldolase"/>
    <property type="match status" value="1"/>
</dbReference>
<dbReference type="Gene3D" id="3.20.20.70">
    <property type="entry name" value="Aldolase class I"/>
    <property type="match status" value="1"/>
</dbReference>
<dbReference type="InterPro" id="IPR000887">
    <property type="entry name" value="Aldlse_KDPG_KHG"/>
</dbReference>
<evidence type="ECO:0000256" key="1">
    <source>
        <dbReference type="ARBA" id="ARBA00004761"/>
    </source>
</evidence>
<evidence type="ECO:0000256" key="2">
    <source>
        <dbReference type="ARBA" id="ARBA00006906"/>
    </source>
</evidence>
<dbReference type="CDD" id="cd00452">
    <property type="entry name" value="KDPG_aldolase"/>
    <property type="match status" value="1"/>
</dbReference>
<organism evidence="6 7">
    <name type="scientific">Pseudonocardia bannensis</name>
    <dbReference type="NCBI Taxonomy" id="630973"/>
    <lineage>
        <taxon>Bacteria</taxon>
        <taxon>Bacillati</taxon>
        <taxon>Actinomycetota</taxon>
        <taxon>Actinomycetes</taxon>
        <taxon>Pseudonocardiales</taxon>
        <taxon>Pseudonocardiaceae</taxon>
        <taxon>Pseudonocardia</taxon>
    </lineage>
</organism>
<dbReference type="Pfam" id="PF01081">
    <property type="entry name" value="Aldolase"/>
    <property type="match status" value="1"/>
</dbReference>
<evidence type="ECO:0000313" key="6">
    <source>
        <dbReference type="EMBL" id="NMH93279.1"/>
    </source>
</evidence>
<comment type="caution">
    <text evidence="6">The sequence shown here is derived from an EMBL/GenBank/DDBJ whole genome shotgun (WGS) entry which is preliminary data.</text>
</comment>
<keyword evidence="5" id="KW-0119">Carbohydrate metabolism</keyword>
<gene>
    <name evidence="6" type="ORF">HF519_17215</name>
</gene>
<dbReference type="PANTHER" id="PTHR30246">
    <property type="entry name" value="2-KETO-3-DEOXY-6-PHOSPHOGLUCONATE ALDOLASE"/>
    <property type="match status" value="1"/>
</dbReference>
<dbReference type="GO" id="GO:0016829">
    <property type="term" value="F:lyase activity"/>
    <property type="evidence" value="ECO:0007669"/>
    <property type="project" value="UniProtKB-KW"/>
</dbReference>
<evidence type="ECO:0000256" key="4">
    <source>
        <dbReference type="ARBA" id="ARBA00023239"/>
    </source>
</evidence>
<dbReference type="PANTHER" id="PTHR30246:SF1">
    <property type="entry name" value="2-DEHYDRO-3-DEOXY-6-PHOSPHOGALACTONATE ALDOLASE-RELATED"/>
    <property type="match status" value="1"/>
</dbReference>
<accession>A0A848DL69</accession>